<dbReference type="AlphaFoldDB" id="A0A0B1SLF2"/>
<protein>
    <recommendedName>
        <fullName evidence="3">Thioredoxin-like fold domain-containing protein</fullName>
    </recommendedName>
</protein>
<keyword evidence="2" id="KW-1185">Reference proteome</keyword>
<dbReference type="EMBL" id="KN562670">
    <property type="protein sequence ID" value="KHJ85764.1"/>
    <property type="molecule type" value="Genomic_DNA"/>
</dbReference>
<dbReference type="PANTHER" id="PTHR22699">
    <property type="entry name" value="THIOREDOXIN DOMAIN-CONTAINING PROTEIN 16"/>
    <property type="match status" value="1"/>
</dbReference>
<evidence type="ECO:0000313" key="1">
    <source>
        <dbReference type="EMBL" id="KHJ85764.1"/>
    </source>
</evidence>
<dbReference type="PANTHER" id="PTHR22699:SF3">
    <property type="entry name" value="DUF4105 DOMAIN-CONTAINING PROTEIN"/>
    <property type="match status" value="1"/>
</dbReference>
<gene>
    <name evidence="1" type="ORF">OESDEN_14501</name>
</gene>
<proteinExistence type="predicted"/>
<evidence type="ECO:0008006" key="3">
    <source>
        <dbReference type="Google" id="ProtNLM"/>
    </source>
</evidence>
<feature type="non-terminal residue" evidence="1">
    <location>
        <position position="1"/>
    </location>
</feature>
<dbReference type="Pfam" id="PF13848">
    <property type="entry name" value="Thioredoxin_6"/>
    <property type="match status" value="1"/>
</dbReference>
<accession>A0A0B1SLF2</accession>
<sequence length="278" mass="31583">LTPPLETVRCGPLPNFISNYSFLFRIQQPVITKLTEDAVPYYREGAIPGFDGPRPSVIMFFAATRKSIAYKDYKRFAREHHGDYHLTELIDPGIEKWAHQPAFVAMKPLETISKANTLYDDITYESMAEFIEENRHPSVHQLTSAQALYTVFSLNRPVVIFHDVTKRKDTTNFAKLASNYSGKRTIAAFAINHGLSMVGLFLADTLNIDISSPLYILVNAKEKCIYKKLATDENEAEIEHWVKSAANGDCIKAALDLNTLAALRDWERRDELRRAVEQ</sequence>
<dbReference type="Proteomes" id="UP000053660">
    <property type="component" value="Unassembled WGS sequence"/>
</dbReference>
<evidence type="ECO:0000313" key="2">
    <source>
        <dbReference type="Proteomes" id="UP000053660"/>
    </source>
</evidence>
<reference evidence="1 2" key="1">
    <citation type="submission" date="2014-03" db="EMBL/GenBank/DDBJ databases">
        <title>Draft genome of the hookworm Oesophagostomum dentatum.</title>
        <authorList>
            <person name="Mitreva M."/>
        </authorList>
    </citation>
    <scope>NUCLEOTIDE SEQUENCE [LARGE SCALE GENOMIC DNA]</scope>
    <source>
        <strain evidence="1 2">OD-Hann</strain>
    </source>
</reference>
<organism evidence="1 2">
    <name type="scientific">Oesophagostomum dentatum</name>
    <name type="common">Nodular worm</name>
    <dbReference type="NCBI Taxonomy" id="61180"/>
    <lineage>
        <taxon>Eukaryota</taxon>
        <taxon>Metazoa</taxon>
        <taxon>Ecdysozoa</taxon>
        <taxon>Nematoda</taxon>
        <taxon>Chromadorea</taxon>
        <taxon>Rhabditida</taxon>
        <taxon>Rhabditina</taxon>
        <taxon>Rhabditomorpha</taxon>
        <taxon>Strongyloidea</taxon>
        <taxon>Strongylidae</taxon>
        <taxon>Oesophagostomum</taxon>
    </lineage>
</organism>
<dbReference type="OrthoDB" id="5775791at2759"/>
<name>A0A0B1SLF2_OESDE</name>
<feature type="non-terminal residue" evidence="1">
    <location>
        <position position="278"/>
    </location>
</feature>
<dbReference type="InterPro" id="IPR040090">
    <property type="entry name" value="TXNDC16"/>
</dbReference>